<reference evidence="8" key="1">
    <citation type="submission" date="2018-03" db="EMBL/GenBank/DDBJ databases">
        <title>Genome sequencing of Melaminivora sp. strain SC2-7.</title>
        <authorList>
            <person name="Kim S.-J."/>
            <person name="Heo J."/>
            <person name="Ahn J.-H."/>
            <person name="Kwon S.-W."/>
        </authorList>
    </citation>
    <scope>NUCLEOTIDE SEQUENCE [LARGE SCALE GENOMIC DNA]</scope>
    <source>
        <strain evidence="8">SC2-7</strain>
    </source>
</reference>
<evidence type="ECO:0000256" key="2">
    <source>
        <dbReference type="ARBA" id="ARBA00022475"/>
    </source>
</evidence>
<evidence type="ECO:0008006" key="9">
    <source>
        <dbReference type="Google" id="ProtNLM"/>
    </source>
</evidence>
<keyword evidence="4 6" id="KW-1133">Transmembrane helix</keyword>
<dbReference type="AlphaFoldDB" id="A0A2P1NLV4"/>
<sequence length="207" mass="22030">MTPTALAAPTVTAHSRTEDAVAIAAGVTMISVGVAFLASAGLLTGGMAGLAFLLHYATGISFGTLFFLLNLPFYWLALRRMGLAFTLKTFAAVALLSVLADLQTRFLQINQLQPLYAALTGGLIMGMGFLVLFRHRCSLGGVGILALYLQDRRGWRAGKVQMAVDCCIVAAALFTVEPMRVLWSIVGAVALNLVLAMNHRPGRYLAA</sequence>
<dbReference type="KEGG" id="melm:C7H73_10095"/>
<gene>
    <name evidence="7" type="ORF">C7H73_10095</name>
</gene>
<keyword evidence="3 6" id="KW-0812">Transmembrane</keyword>
<evidence type="ECO:0000256" key="6">
    <source>
        <dbReference type="SAM" id="Phobius"/>
    </source>
</evidence>
<protein>
    <recommendedName>
        <fullName evidence="9">YitT family protein</fullName>
    </recommendedName>
</protein>
<feature type="transmembrane region" description="Helical" evidence="6">
    <location>
        <begin position="114"/>
        <end position="133"/>
    </location>
</feature>
<accession>A0A2P1NLV4</accession>
<feature type="transmembrane region" description="Helical" evidence="6">
    <location>
        <begin position="181"/>
        <end position="198"/>
    </location>
</feature>
<evidence type="ECO:0000256" key="1">
    <source>
        <dbReference type="ARBA" id="ARBA00004651"/>
    </source>
</evidence>
<dbReference type="Proteomes" id="UP000241829">
    <property type="component" value="Chromosome"/>
</dbReference>
<feature type="transmembrane region" description="Helical" evidence="6">
    <location>
        <begin position="20"/>
        <end position="43"/>
    </location>
</feature>
<keyword evidence="2" id="KW-1003">Cell membrane</keyword>
<dbReference type="PANTHER" id="PTHR33545:SF5">
    <property type="entry name" value="UPF0750 MEMBRANE PROTEIN YITT"/>
    <property type="match status" value="1"/>
</dbReference>
<evidence type="ECO:0000256" key="5">
    <source>
        <dbReference type="ARBA" id="ARBA00023136"/>
    </source>
</evidence>
<evidence type="ECO:0000256" key="3">
    <source>
        <dbReference type="ARBA" id="ARBA00022692"/>
    </source>
</evidence>
<dbReference type="OrthoDB" id="3296441at2"/>
<dbReference type="Pfam" id="PF02588">
    <property type="entry name" value="YitT_membrane"/>
    <property type="match status" value="1"/>
</dbReference>
<keyword evidence="5 6" id="KW-0472">Membrane</keyword>
<evidence type="ECO:0000313" key="8">
    <source>
        <dbReference type="Proteomes" id="UP000241829"/>
    </source>
</evidence>
<evidence type="ECO:0000256" key="4">
    <source>
        <dbReference type="ARBA" id="ARBA00022989"/>
    </source>
</evidence>
<comment type="subcellular location">
    <subcellularLocation>
        <location evidence="1">Cell membrane</location>
        <topology evidence="1">Multi-pass membrane protein</topology>
    </subcellularLocation>
</comment>
<feature type="transmembrane region" description="Helical" evidence="6">
    <location>
        <begin position="81"/>
        <end position="102"/>
    </location>
</feature>
<dbReference type="PANTHER" id="PTHR33545">
    <property type="entry name" value="UPF0750 MEMBRANE PROTEIN YITT-RELATED"/>
    <property type="match status" value="1"/>
</dbReference>
<dbReference type="InterPro" id="IPR051461">
    <property type="entry name" value="UPF0750_membrane"/>
</dbReference>
<dbReference type="RefSeq" id="WP_106846530.1">
    <property type="nucleotide sequence ID" value="NZ_CP027792.1"/>
</dbReference>
<keyword evidence="8" id="KW-1185">Reference proteome</keyword>
<evidence type="ECO:0000313" key="7">
    <source>
        <dbReference type="EMBL" id="AVP57977.1"/>
    </source>
</evidence>
<dbReference type="EMBL" id="CP027792">
    <property type="protein sequence ID" value="AVP57977.1"/>
    <property type="molecule type" value="Genomic_DNA"/>
</dbReference>
<dbReference type="InterPro" id="IPR003740">
    <property type="entry name" value="YitT"/>
</dbReference>
<proteinExistence type="predicted"/>
<organism evidence="7 8">
    <name type="scientific">Pulveribacter suum</name>
    <dbReference type="NCBI Taxonomy" id="2116657"/>
    <lineage>
        <taxon>Bacteria</taxon>
        <taxon>Pseudomonadati</taxon>
        <taxon>Pseudomonadota</taxon>
        <taxon>Betaproteobacteria</taxon>
        <taxon>Burkholderiales</taxon>
        <taxon>Comamonadaceae</taxon>
        <taxon>Pulveribacter</taxon>
    </lineage>
</organism>
<feature type="transmembrane region" description="Helical" evidence="6">
    <location>
        <begin position="50"/>
        <end position="75"/>
    </location>
</feature>
<name>A0A2P1NLV4_9BURK</name>
<dbReference type="GO" id="GO:0005886">
    <property type="term" value="C:plasma membrane"/>
    <property type="evidence" value="ECO:0007669"/>
    <property type="project" value="UniProtKB-SubCell"/>
</dbReference>